<gene>
    <name evidence="1" type="ORF">GCM10011383_42360</name>
</gene>
<evidence type="ECO:0000313" key="1">
    <source>
        <dbReference type="EMBL" id="GGF26373.1"/>
    </source>
</evidence>
<sequence length="214" mass="24776">MKRLDLKGQQFGRLTVNEFAGSKRVGNRYRTFWQCECECGQQTEVNTDNLRNGTTQSCGCLHRESTAAINYKHGEANYSKENKTWFGIKARCYNPNAEKYPQYGERGITVCERWLDSYEDFLLDMGRAPTKDHSIERIDVNGNYEPSNCRWATAKEQANNKTTNVFLELNGVIKTLAQWAETLGYNYKSFHRYIRYQNKSLADLARARGYNLTS</sequence>
<evidence type="ECO:0000313" key="2">
    <source>
        <dbReference type="Proteomes" id="UP000632273"/>
    </source>
</evidence>
<dbReference type="RefSeq" id="WP_188816099.1">
    <property type="nucleotide sequence ID" value="NZ_BMHT01000010.1"/>
</dbReference>
<comment type="caution">
    <text evidence="1">The sequence shown here is derived from an EMBL/GenBank/DDBJ whole genome shotgun (WGS) entry which is preliminary data.</text>
</comment>
<reference evidence="2" key="1">
    <citation type="journal article" date="2019" name="Int. J. Syst. Evol. Microbiol.">
        <title>The Global Catalogue of Microorganisms (GCM) 10K type strain sequencing project: providing services to taxonomists for standard genome sequencing and annotation.</title>
        <authorList>
            <consortium name="The Broad Institute Genomics Platform"/>
            <consortium name="The Broad Institute Genome Sequencing Center for Infectious Disease"/>
            <person name="Wu L."/>
            <person name="Ma J."/>
        </authorList>
    </citation>
    <scope>NUCLEOTIDE SEQUENCE [LARGE SCALE GENOMIC DNA]</scope>
    <source>
        <strain evidence="2">CGMCC 1.15197</strain>
    </source>
</reference>
<evidence type="ECO:0008006" key="3">
    <source>
        <dbReference type="Google" id="ProtNLM"/>
    </source>
</evidence>
<accession>A0ABQ1USX2</accession>
<protein>
    <recommendedName>
        <fullName evidence="3">AP2 domain-containing protein</fullName>
    </recommendedName>
</protein>
<organism evidence="1 2">
    <name type="scientific">Hymenobacter cavernae</name>
    <dbReference type="NCBI Taxonomy" id="2044852"/>
    <lineage>
        <taxon>Bacteria</taxon>
        <taxon>Pseudomonadati</taxon>
        <taxon>Bacteroidota</taxon>
        <taxon>Cytophagia</taxon>
        <taxon>Cytophagales</taxon>
        <taxon>Hymenobacteraceae</taxon>
        <taxon>Hymenobacter</taxon>
    </lineage>
</organism>
<keyword evidence="2" id="KW-1185">Reference proteome</keyword>
<dbReference type="Proteomes" id="UP000632273">
    <property type="component" value="Unassembled WGS sequence"/>
</dbReference>
<proteinExistence type="predicted"/>
<dbReference type="EMBL" id="BMHT01000010">
    <property type="protein sequence ID" value="GGF26373.1"/>
    <property type="molecule type" value="Genomic_DNA"/>
</dbReference>
<name>A0ABQ1USX2_9BACT</name>